<dbReference type="Pfam" id="PF16976">
    <property type="entry name" value="RcpC"/>
    <property type="match status" value="1"/>
</dbReference>
<feature type="domain" description="SAF" evidence="2">
    <location>
        <begin position="39"/>
        <end position="101"/>
    </location>
</feature>
<sequence>MKSRNILILALMMALITTFLFNKYLKDLDKKYKKNENKISVVVPQKYINKNEKVTRELLQIKEFDADSVHPEAIKKIEEVEGKYALTDIKKGEFLFSNRFTNQFDEKKLVTRKIQNGFRAVSIEVNLVESVSNLIQPEEYVDVVFSEEIKQDGITNTINTQILLENIRVLAVGKRLSDKKIQTKDSKDLNQKENEIEYVSVTLELKPSDAIKLINADEKGHIKLILRSKIFP</sequence>
<dbReference type="Gene3D" id="3.90.1210.10">
    <property type="entry name" value="Antifreeze-like/N-acetylneuraminic acid synthase C-terminal domain"/>
    <property type="match status" value="1"/>
</dbReference>
<keyword evidence="1" id="KW-0812">Transmembrane</keyword>
<keyword evidence="1" id="KW-1133">Transmembrane helix</keyword>
<dbReference type="InterPro" id="IPR017592">
    <property type="entry name" value="Pilus_assmbl_Flp-typ_CpaB"/>
</dbReference>
<dbReference type="NCBIfam" id="TIGR03177">
    <property type="entry name" value="pilus_cpaB"/>
    <property type="match status" value="1"/>
</dbReference>
<evidence type="ECO:0000256" key="1">
    <source>
        <dbReference type="SAM" id="Phobius"/>
    </source>
</evidence>
<evidence type="ECO:0000259" key="2">
    <source>
        <dbReference type="SMART" id="SM00858"/>
    </source>
</evidence>
<keyword evidence="4" id="KW-1185">Reference proteome</keyword>
<evidence type="ECO:0000313" key="3">
    <source>
        <dbReference type="EMBL" id="MCY6371180.1"/>
    </source>
</evidence>
<dbReference type="CDD" id="cd11614">
    <property type="entry name" value="SAF_CpaB_FlgA_like"/>
    <property type="match status" value="1"/>
</dbReference>
<dbReference type="SMART" id="SM00858">
    <property type="entry name" value="SAF"/>
    <property type="match status" value="1"/>
</dbReference>
<protein>
    <submittedName>
        <fullName evidence="3">Flp pilus assembly protein CpaB</fullName>
    </submittedName>
</protein>
<name>A0ABT4CQ53_9CLOT</name>
<feature type="transmembrane region" description="Helical" evidence="1">
    <location>
        <begin position="6"/>
        <end position="25"/>
    </location>
</feature>
<comment type="caution">
    <text evidence="3">The sequence shown here is derived from an EMBL/GenBank/DDBJ whole genome shotgun (WGS) entry which is preliminary data.</text>
</comment>
<dbReference type="Pfam" id="PF08666">
    <property type="entry name" value="SAF"/>
    <property type="match status" value="1"/>
</dbReference>
<organism evidence="3 4">
    <name type="scientific">Clostridium ganghwense</name>
    <dbReference type="NCBI Taxonomy" id="312089"/>
    <lineage>
        <taxon>Bacteria</taxon>
        <taxon>Bacillati</taxon>
        <taxon>Bacillota</taxon>
        <taxon>Clostridia</taxon>
        <taxon>Eubacteriales</taxon>
        <taxon>Clostridiaceae</taxon>
        <taxon>Clostridium</taxon>
    </lineage>
</organism>
<keyword evidence="1" id="KW-0472">Membrane</keyword>
<gene>
    <name evidence="3" type="primary">cpaB</name>
    <name evidence="3" type="ORF">OXH55_11090</name>
</gene>
<dbReference type="InterPro" id="IPR031571">
    <property type="entry name" value="RcpC_dom"/>
</dbReference>
<dbReference type="EMBL" id="JAPQES010000003">
    <property type="protein sequence ID" value="MCY6371180.1"/>
    <property type="molecule type" value="Genomic_DNA"/>
</dbReference>
<dbReference type="Proteomes" id="UP001079657">
    <property type="component" value="Unassembled WGS sequence"/>
</dbReference>
<dbReference type="InterPro" id="IPR013974">
    <property type="entry name" value="SAF"/>
</dbReference>
<accession>A0ABT4CQ53</accession>
<proteinExistence type="predicted"/>
<dbReference type="RefSeq" id="WP_268050040.1">
    <property type="nucleotide sequence ID" value="NZ_JAPQES010000003.1"/>
</dbReference>
<evidence type="ECO:0000313" key="4">
    <source>
        <dbReference type="Proteomes" id="UP001079657"/>
    </source>
</evidence>
<reference evidence="3" key="1">
    <citation type="submission" date="2022-12" db="EMBL/GenBank/DDBJ databases">
        <authorList>
            <person name="Wang J."/>
        </authorList>
    </citation>
    <scope>NUCLEOTIDE SEQUENCE</scope>
    <source>
        <strain evidence="3">HY-42-06</strain>
    </source>
</reference>